<protein>
    <submittedName>
        <fullName evidence="2">Uncharacterized protein</fullName>
    </submittedName>
</protein>
<evidence type="ECO:0000256" key="1">
    <source>
        <dbReference type="SAM" id="MobiDB-lite"/>
    </source>
</evidence>
<keyword evidence="3" id="KW-1185">Reference proteome</keyword>
<accession>A0ABR5HPL2</accession>
<feature type="region of interest" description="Disordered" evidence="1">
    <location>
        <begin position="15"/>
        <end position="40"/>
    </location>
</feature>
<evidence type="ECO:0000313" key="3">
    <source>
        <dbReference type="Proteomes" id="UP000242951"/>
    </source>
</evidence>
<reference evidence="2 3" key="1">
    <citation type="submission" date="2015-06" db="EMBL/GenBank/DDBJ databases">
        <title>Comparative genomics of Burkholderia leaf nodule symbionts.</title>
        <authorList>
            <person name="Carlier A."/>
            <person name="Eberl L."/>
            <person name="Pinto-Carbo M."/>
        </authorList>
    </citation>
    <scope>NUCLEOTIDE SEQUENCE [LARGE SCALE GENOMIC DNA]</scope>
    <source>
        <strain evidence="2 3">UZHbot3</strain>
    </source>
</reference>
<dbReference type="Proteomes" id="UP000242951">
    <property type="component" value="Unassembled WGS sequence"/>
</dbReference>
<gene>
    <name evidence="2" type="ORF">BPMI_01900c</name>
</gene>
<dbReference type="EMBL" id="LELG01000001">
    <property type="protein sequence ID" value="KMQ81294.1"/>
    <property type="molecule type" value="Genomic_DNA"/>
</dbReference>
<comment type="caution">
    <text evidence="2">The sequence shown here is derived from an EMBL/GenBank/DDBJ whole genome shotgun (WGS) entry which is preliminary data.</text>
</comment>
<sequence>MHEALNCRRFNPTRLAGRTRQQQIEPCRSRDDQGRDAHDGLHRCDQRMSFRTPQHVEHIVGVVGTNCSQRGHLFSKTKKHGVIASRTFLLARLITKCVGVVIGMTLASAAWSTDISPSIASNMPARATPLMGVPVTTGLSRVRPLVALAARQRPELGSRVDRSGDIPARINQDDVISTARKTLSGNEEIVSPQ</sequence>
<name>A0ABR5HPL2_9BURK</name>
<evidence type="ECO:0000313" key="2">
    <source>
        <dbReference type="EMBL" id="KMQ81294.1"/>
    </source>
</evidence>
<feature type="compositionally biased region" description="Basic and acidic residues" evidence="1">
    <location>
        <begin position="27"/>
        <end position="40"/>
    </location>
</feature>
<proteinExistence type="predicted"/>
<organism evidence="2 3">
    <name type="scientific">Candidatus Burkholderia pumila</name>
    <dbReference type="NCBI Taxonomy" id="1090375"/>
    <lineage>
        <taxon>Bacteria</taxon>
        <taxon>Pseudomonadati</taxon>
        <taxon>Pseudomonadota</taxon>
        <taxon>Betaproteobacteria</taxon>
        <taxon>Burkholderiales</taxon>
        <taxon>Burkholderiaceae</taxon>
        <taxon>Burkholderia</taxon>
    </lineage>
</organism>